<dbReference type="eggNOG" id="KOG4475">
    <property type="taxonomic scope" value="Eukaryota"/>
</dbReference>
<keyword evidence="4" id="KW-1185">Reference proteome</keyword>
<dbReference type="InterPro" id="IPR036383">
    <property type="entry name" value="TSP1_rpt_sf"/>
</dbReference>
<dbReference type="Ensembl" id="ENSCSAVT00000019902.1">
    <property type="protein sequence ID" value="ENSCSAVP00000019690.1"/>
    <property type="gene ID" value="ENSCSAVG00000011543.1"/>
</dbReference>
<organism evidence="3 4">
    <name type="scientific">Ciona savignyi</name>
    <name type="common">Pacific transparent sea squirt</name>
    <dbReference type="NCBI Taxonomy" id="51511"/>
    <lineage>
        <taxon>Eukaryota</taxon>
        <taxon>Metazoa</taxon>
        <taxon>Chordata</taxon>
        <taxon>Tunicata</taxon>
        <taxon>Ascidiacea</taxon>
        <taxon>Phlebobranchia</taxon>
        <taxon>Cionidae</taxon>
        <taxon>Ciona</taxon>
    </lineage>
</organism>
<reference evidence="3" key="2">
    <citation type="submission" date="2025-08" db="UniProtKB">
        <authorList>
            <consortium name="Ensembl"/>
        </authorList>
    </citation>
    <scope>IDENTIFICATION</scope>
</reference>
<evidence type="ECO:0000256" key="1">
    <source>
        <dbReference type="ARBA" id="ARBA00022737"/>
    </source>
</evidence>
<dbReference type="PROSITE" id="PS50092">
    <property type="entry name" value="TSP1"/>
    <property type="match status" value="6"/>
</dbReference>
<dbReference type="InterPro" id="IPR052065">
    <property type="entry name" value="Compl_asym_regulator"/>
</dbReference>
<proteinExistence type="predicted"/>
<keyword evidence="1" id="KW-0677">Repeat</keyword>
<evidence type="ECO:0000313" key="3">
    <source>
        <dbReference type="Ensembl" id="ENSCSAVP00000019690.1"/>
    </source>
</evidence>
<evidence type="ECO:0000256" key="2">
    <source>
        <dbReference type="ARBA" id="ARBA00023157"/>
    </source>
</evidence>
<dbReference type="STRING" id="51511.ENSCSAVP00000019690"/>
<dbReference type="GeneTree" id="ENSGT00440000038972"/>
<dbReference type="PANTHER" id="PTHR22906">
    <property type="entry name" value="PROPERDIN"/>
    <property type="match status" value="1"/>
</dbReference>
<dbReference type="Proteomes" id="UP000007875">
    <property type="component" value="Unassembled WGS sequence"/>
</dbReference>
<sequence length="338" mass="37760">MQRPCFIDPFWSPWSSWTGCTSTCGSTGFETRRRSCRDGRNPAQASVRSCPGSGFESRRCNSSPCSRQWSEWGQWSQCNALFCSTTGTQTRSRTCRPLNSQPGRFLRDCPGPRTQSRSCRRNCGIGSWGQWGTWKSCRGNCPSKTQTRRRQCLYTFQTSCVGSRTDVRSCNVGCDSPWEPWGPWGRCSDSCLQTRHRCRICRTSACSSRETKSRYCNVGFCPNLNLRWGAWDIWGQCSSNCSIGIRSRSRQCKVLTSETVSVVLCVRQFGGLASTDEACSGTHCQIAPAWSAWSGYSPCSVTQCGGFGSRVRSRICKQGRLQVRSLLCTGRDTESTIC</sequence>
<reference evidence="4" key="1">
    <citation type="submission" date="2003-08" db="EMBL/GenBank/DDBJ databases">
        <authorList>
            <person name="Birren B."/>
            <person name="Nusbaum C."/>
            <person name="Abebe A."/>
            <person name="Abouelleil A."/>
            <person name="Adekoya E."/>
            <person name="Ait-zahra M."/>
            <person name="Allen N."/>
            <person name="Allen T."/>
            <person name="An P."/>
            <person name="Anderson M."/>
            <person name="Anderson S."/>
            <person name="Arachchi H."/>
            <person name="Armbruster J."/>
            <person name="Bachantsang P."/>
            <person name="Baldwin J."/>
            <person name="Barry A."/>
            <person name="Bayul T."/>
            <person name="Blitshsteyn B."/>
            <person name="Bloom T."/>
            <person name="Blye J."/>
            <person name="Boguslavskiy L."/>
            <person name="Borowsky M."/>
            <person name="Boukhgalter B."/>
            <person name="Brunache A."/>
            <person name="Butler J."/>
            <person name="Calixte N."/>
            <person name="Calvo S."/>
            <person name="Camarata J."/>
            <person name="Campo K."/>
            <person name="Chang J."/>
            <person name="Cheshatsang Y."/>
            <person name="Citroen M."/>
            <person name="Collymore A."/>
            <person name="Considine T."/>
            <person name="Cook A."/>
            <person name="Cooke P."/>
            <person name="Corum B."/>
            <person name="Cuomo C."/>
            <person name="David R."/>
            <person name="Dawoe T."/>
            <person name="Degray S."/>
            <person name="Dodge S."/>
            <person name="Dooley K."/>
            <person name="Dorje P."/>
            <person name="Dorjee K."/>
            <person name="Dorris L."/>
            <person name="Duffey N."/>
            <person name="Dupes A."/>
            <person name="Elkins T."/>
            <person name="Engels R."/>
            <person name="Erickson J."/>
            <person name="Farina A."/>
            <person name="Faro S."/>
            <person name="Ferreira P."/>
            <person name="Fischer H."/>
            <person name="Fitzgerald M."/>
            <person name="Foley K."/>
            <person name="Gage D."/>
            <person name="Galagan J."/>
            <person name="Gearin G."/>
            <person name="Gnerre S."/>
            <person name="Gnirke A."/>
            <person name="Goyette A."/>
            <person name="Graham J."/>
            <person name="Grandbois E."/>
            <person name="Gyaltsen K."/>
            <person name="Hafez N."/>
            <person name="Hagopian D."/>
            <person name="Hagos B."/>
            <person name="Hall J."/>
            <person name="Hatcher B."/>
            <person name="Heller A."/>
            <person name="Higgins H."/>
            <person name="Honan T."/>
            <person name="Horn A."/>
            <person name="Houde N."/>
            <person name="Hughes L."/>
            <person name="Hulme W."/>
            <person name="Husby E."/>
            <person name="Iliev I."/>
            <person name="Jaffe D."/>
            <person name="Jones C."/>
            <person name="Kamal M."/>
            <person name="Kamat A."/>
            <person name="Kamvysselis M."/>
            <person name="Karlsson E."/>
            <person name="Kells C."/>
            <person name="Kieu A."/>
            <person name="Kisner P."/>
            <person name="Kodira C."/>
            <person name="Kulbokas E."/>
            <person name="Labutti K."/>
            <person name="Lama D."/>
            <person name="Landers T."/>
            <person name="Leger J."/>
            <person name="Levine S."/>
            <person name="Lewis D."/>
            <person name="Lewis T."/>
            <person name="Lindblad-toh K."/>
            <person name="Liu X."/>
            <person name="Lokyitsang T."/>
            <person name="Lokyitsang Y."/>
            <person name="Lucien O."/>
            <person name="Lui A."/>
            <person name="Ma L.J."/>
            <person name="Mabbitt R."/>
            <person name="Macdonald J."/>
            <person name="Maclean C."/>
            <person name="Major J."/>
            <person name="Manning J."/>
            <person name="Marabella R."/>
            <person name="Maru K."/>
            <person name="Matthews C."/>
            <person name="Mauceli E."/>
            <person name="Mccarthy M."/>
            <person name="Mcdonough S."/>
            <person name="Mcghee T."/>
            <person name="Meldrim J."/>
            <person name="Meneus L."/>
            <person name="Mesirov J."/>
            <person name="Mihalev A."/>
            <person name="Mihova T."/>
            <person name="Mikkelsen T."/>
            <person name="Mlenga V."/>
            <person name="Moru K."/>
            <person name="Mozes J."/>
            <person name="Mulrain L."/>
            <person name="Munson G."/>
            <person name="Naylor J."/>
            <person name="Newes C."/>
            <person name="Nguyen C."/>
            <person name="Nguyen N."/>
            <person name="Nguyen T."/>
            <person name="Nicol R."/>
            <person name="Nielsen C."/>
            <person name="Nizzari M."/>
            <person name="Norbu C."/>
            <person name="Norbu N."/>
            <person name="O'donnell P."/>
            <person name="Okoawo O."/>
            <person name="O'leary S."/>
            <person name="Omotosho B."/>
            <person name="O'neill K."/>
            <person name="Osman S."/>
            <person name="Parker S."/>
            <person name="Perrin D."/>
            <person name="Phunkhang P."/>
            <person name="Piqani B."/>
            <person name="Purcell S."/>
            <person name="Rachupka T."/>
            <person name="Ramasamy U."/>
            <person name="Rameau R."/>
            <person name="Ray V."/>
            <person name="Raymond C."/>
            <person name="Retta R."/>
            <person name="Richardson S."/>
            <person name="Rise C."/>
            <person name="Rodriguez J."/>
            <person name="Rogers J."/>
            <person name="Rogov P."/>
            <person name="Rutman M."/>
            <person name="Schupbach R."/>
            <person name="Seaman C."/>
            <person name="Settipalli S."/>
            <person name="Sharpe T."/>
            <person name="Sheridan J."/>
            <person name="Sherpa N."/>
            <person name="Shi J."/>
            <person name="Smirnov S."/>
            <person name="Smith C."/>
            <person name="Sougnez C."/>
            <person name="Spencer B."/>
            <person name="Stalker J."/>
            <person name="Stange-thomann N."/>
            <person name="Stavropoulos S."/>
            <person name="Stetson K."/>
            <person name="Stone C."/>
            <person name="Stone S."/>
            <person name="Stubbs M."/>
            <person name="Talamas J."/>
            <person name="Tchuinga P."/>
            <person name="Tenzing P."/>
            <person name="Tesfaye S."/>
            <person name="Theodore J."/>
            <person name="Thoulutsang Y."/>
            <person name="Topham K."/>
            <person name="Towey S."/>
            <person name="Tsamla T."/>
            <person name="Tsomo N."/>
            <person name="Vallee D."/>
            <person name="Vassiliev H."/>
            <person name="Venkataraman V."/>
            <person name="Vinson J."/>
            <person name="Vo A."/>
            <person name="Wade C."/>
            <person name="Wang S."/>
            <person name="Wangchuk T."/>
            <person name="Wangdi T."/>
            <person name="Whittaker C."/>
            <person name="Wilkinson J."/>
            <person name="Wu Y."/>
            <person name="Wyman D."/>
            <person name="Yadav S."/>
            <person name="Yang S."/>
            <person name="Yang X."/>
            <person name="Yeager S."/>
            <person name="Yee E."/>
            <person name="Young G."/>
            <person name="Zainoun J."/>
            <person name="Zembeck L."/>
            <person name="Zimmer A."/>
            <person name="Zody M."/>
            <person name="Lander E."/>
        </authorList>
    </citation>
    <scope>NUCLEOTIDE SEQUENCE [LARGE SCALE GENOMIC DNA]</scope>
</reference>
<dbReference type="HOGENOM" id="CLU_047129_0_0_1"/>
<dbReference type="OMA" id="FRICNTH"/>
<dbReference type="PANTHER" id="PTHR22906:SF21">
    <property type="entry name" value="SEMA DOMAIN-CONTAINING PROTEIN"/>
    <property type="match status" value="1"/>
</dbReference>
<dbReference type="Gene3D" id="2.20.100.10">
    <property type="entry name" value="Thrombospondin type-1 (TSP1) repeat"/>
    <property type="match status" value="5"/>
</dbReference>
<dbReference type="InterPro" id="IPR000884">
    <property type="entry name" value="TSP1_rpt"/>
</dbReference>
<protein>
    <submittedName>
        <fullName evidence="3">Uncharacterized protein</fullName>
    </submittedName>
</protein>
<name>H2ZQ24_CIOSA</name>
<dbReference type="SMART" id="SM00209">
    <property type="entry name" value="TSP1"/>
    <property type="match status" value="6"/>
</dbReference>
<dbReference type="Pfam" id="PF00090">
    <property type="entry name" value="TSP_1"/>
    <property type="match status" value="4"/>
</dbReference>
<reference evidence="3" key="3">
    <citation type="submission" date="2025-09" db="UniProtKB">
        <authorList>
            <consortium name="Ensembl"/>
        </authorList>
    </citation>
    <scope>IDENTIFICATION</scope>
</reference>
<dbReference type="InParanoid" id="H2ZQ24"/>
<accession>H2ZQ24</accession>
<keyword evidence="2" id="KW-1015">Disulfide bond</keyword>
<dbReference type="SUPFAM" id="SSF82895">
    <property type="entry name" value="TSP-1 type 1 repeat"/>
    <property type="match status" value="5"/>
</dbReference>
<dbReference type="AlphaFoldDB" id="H2ZQ24"/>
<dbReference type="PROSITE" id="PS51257">
    <property type="entry name" value="PROKAR_LIPOPROTEIN"/>
    <property type="match status" value="1"/>
</dbReference>
<evidence type="ECO:0000313" key="4">
    <source>
        <dbReference type="Proteomes" id="UP000007875"/>
    </source>
</evidence>